<keyword evidence="2" id="KW-1185">Reference proteome</keyword>
<dbReference type="Proteomes" id="UP000037069">
    <property type="component" value="Unassembled WGS sequence"/>
</dbReference>
<protein>
    <submittedName>
        <fullName evidence="1">Uncharacterized protein</fullName>
    </submittedName>
</protein>
<dbReference type="OrthoDB" id="2015372at2759"/>
<name>A0A0L0C8U4_LUCCU</name>
<dbReference type="EMBL" id="JRES01000755">
    <property type="protein sequence ID" value="KNC28670.1"/>
    <property type="molecule type" value="Genomic_DNA"/>
</dbReference>
<reference evidence="1 2" key="1">
    <citation type="journal article" date="2015" name="Nat. Commun.">
        <title>Lucilia cuprina genome unlocks parasitic fly biology to underpin future interventions.</title>
        <authorList>
            <person name="Anstead C.A."/>
            <person name="Korhonen P.K."/>
            <person name="Young N.D."/>
            <person name="Hall R.S."/>
            <person name="Jex A.R."/>
            <person name="Murali S.C."/>
            <person name="Hughes D.S."/>
            <person name="Lee S.F."/>
            <person name="Perry T."/>
            <person name="Stroehlein A.J."/>
            <person name="Ansell B.R."/>
            <person name="Breugelmans B."/>
            <person name="Hofmann A."/>
            <person name="Qu J."/>
            <person name="Dugan S."/>
            <person name="Lee S.L."/>
            <person name="Chao H."/>
            <person name="Dinh H."/>
            <person name="Han Y."/>
            <person name="Doddapaneni H.V."/>
            <person name="Worley K.C."/>
            <person name="Muzny D.M."/>
            <person name="Ioannidis P."/>
            <person name="Waterhouse R.M."/>
            <person name="Zdobnov E.M."/>
            <person name="James P.J."/>
            <person name="Bagnall N.H."/>
            <person name="Kotze A.C."/>
            <person name="Gibbs R.A."/>
            <person name="Richards S."/>
            <person name="Batterham P."/>
            <person name="Gasser R.B."/>
        </authorList>
    </citation>
    <scope>NUCLEOTIDE SEQUENCE [LARGE SCALE GENOMIC DNA]</scope>
    <source>
        <strain evidence="1 2">LS</strain>
        <tissue evidence="1">Full body</tissue>
    </source>
</reference>
<sequence length="595" mass="67751">MESNHYLDSLKDISESQLEALLRYESPPETPIELQKSKTLNESSIKRDFNKNNVVDDNPSILDNGESFLSQLDSEIDFSIFHRDSPNLQWSLSAINIQSNKNDDIDIATTFNIDEILNIPKVDFLQFDTNKQGSLTIKPCNSSDQYRKQESLQKLNSLQNLALNDKRPDDIKDIDNILKNIDFEKIPNLEIFDDCFYDPVRIQRKCLTQLEHTKSLKDLQEKTIASCPASVGELHPNSFPEIFCTENINPRELNSIRSRALSSRDSGKDIHVYSLLPCDDNFCEIDGIFETLNFEEISESASYVPRQSQNEVHVKMSSGALSIPFSVRQLHEIVTTKYSDFAFIYALSSQLCQDRVPMECFVTLKMGLLLSLVSIGNNVDRPPIPIVAMTNDTYMTDYLMTNIGQLGSRFLGSVEDAKSFSSSNWIEADSILLARGGVYYAGDWTRIKLRKAETIFKNIECSSVVVEKSTVNYPLETAIWTHWRSFKHCSKDKQMFNKFLKIFGLPIFVSDDNHEALVDYTLEQASIRIFESTVDHLSVNEDDMRNFLVSVSQNEVILTPEAALLLKNYFVASRSSREGKISNSIVEANDSRITW</sequence>
<accession>A0A0L0C8U4</accession>
<evidence type="ECO:0000313" key="2">
    <source>
        <dbReference type="Proteomes" id="UP000037069"/>
    </source>
</evidence>
<dbReference type="AlphaFoldDB" id="A0A0L0C8U4"/>
<gene>
    <name evidence="1" type="ORF">FF38_04867</name>
</gene>
<proteinExistence type="predicted"/>
<evidence type="ECO:0000313" key="1">
    <source>
        <dbReference type="EMBL" id="KNC28670.1"/>
    </source>
</evidence>
<comment type="caution">
    <text evidence="1">The sequence shown here is derived from an EMBL/GenBank/DDBJ whole genome shotgun (WGS) entry which is preliminary data.</text>
</comment>
<organism evidence="1 2">
    <name type="scientific">Lucilia cuprina</name>
    <name type="common">Green bottle fly</name>
    <name type="synonym">Australian sheep blowfly</name>
    <dbReference type="NCBI Taxonomy" id="7375"/>
    <lineage>
        <taxon>Eukaryota</taxon>
        <taxon>Metazoa</taxon>
        <taxon>Ecdysozoa</taxon>
        <taxon>Arthropoda</taxon>
        <taxon>Hexapoda</taxon>
        <taxon>Insecta</taxon>
        <taxon>Pterygota</taxon>
        <taxon>Neoptera</taxon>
        <taxon>Endopterygota</taxon>
        <taxon>Diptera</taxon>
        <taxon>Brachycera</taxon>
        <taxon>Muscomorpha</taxon>
        <taxon>Oestroidea</taxon>
        <taxon>Calliphoridae</taxon>
        <taxon>Luciliinae</taxon>
        <taxon>Lucilia</taxon>
    </lineage>
</organism>
<dbReference type="STRING" id="7375.A0A0L0C8U4"/>